<comment type="caution">
    <text evidence="4">The sequence shown here is derived from an EMBL/GenBank/DDBJ whole genome shotgun (WGS) entry which is preliminary data.</text>
</comment>
<dbReference type="PROSITE" id="PS50088">
    <property type="entry name" value="ANK_REPEAT"/>
    <property type="match status" value="2"/>
</dbReference>
<dbReference type="PANTHER" id="PTHR24198">
    <property type="entry name" value="ANKYRIN REPEAT AND PROTEIN KINASE DOMAIN-CONTAINING PROTEIN"/>
    <property type="match status" value="1"/>
</dbReference>
<organism evidence="4 5">
    <name type="scientific">Imshaugia aleurites</name>
    <dbReference type="NCBI Taxonomy" id="172621"/>
    <lineage>
        <taxon>Eukaryota</taxon>
        <taxon>Fungi</taxon>
        <taxon>Dikarya</taxon>
        <taxon>Ascomycota</taxon>
        <taxon>Pezizomycotina</taxon>
        <taxon>Lecanoromycetes</taxon>
        <taxon>OSLEUM clade</taxon>
        <taxon>Lecanoromycetidae</taxon>
        <taxon>Lecanorales</taxon>
        <taxon>Lecanorineae</taxon>
        <taxon>Parmeliaceae</taxon>
        <taxon>Imshaugia</taxon>
    </lineage>
</organism>
<dbReference type="PANTHER" id="PTHR24198:SF165">
    <property type="entry name" value="ANKYRIN REPEAT-CONTAINING PROTEIN-RELATED"/>
    <property type="match status" value="1"/>
</dbReference>
<dbReference type="Gene3D" id="1.25.40.20">
    <property type="entry name" value="Ankyrin repeat-containing domain"/>
    <property type="match status" value="2"/>
</dbReference>
<keyword evidence="2 3" id="KW-0040">ANK repeat</keyword>
<reference evidence="4" key="1">
    <citation type="submission" date="2021-03" db="EMBL/GenBank/DDBJ databases">
        <authorList>
            <person name="Tagirdzhanova G."/>
        </authorList>
    </citation>
    <scope>NUCLEOTIDE SEQUENCE</scope>
</reference>
<dbReference type="SUPFAM" id="SSF48403">
    <property type="entry name" value="Ankyrin repeat"/>
    <property type="match status" value="1"/>
</dbReference>
<keyword evidence="1" id="KW-0677">Repeat</keyword>
<dbReference type="SMART" id="SM00248">
    <property type="entry name" value="ANK"/>
    <property type="match status" value="3"/>
</dbReference>
<dbReference type="Pfam" id="PF12796">
    <property type="entry name" value="Ank_2"/>
    <property type="match status" value="1"/>
</dbReference>
<proteinExistence type="predicted"/>
<evidence type="ECO:0000313" key="5">
    <source>
        <dbReference type="Proteomes" id="UP000664534"/>
    </source>
</evidence>
<evidence type="ECO:0000256" key="1">
    <source>
        <dbReference type="ARBA" id="ARBA00022737"/>
    </source>
</evidence>
<evidence type="ECO:0008006" key="6">
    <source>
        <dbReference type="Google" id="ProtNLM"/>
    </source>
</evidence>
<keyword evidence="5" id="KW-1185">Reference proteome</keyword>
<dbReference type="PROSITE" id="PS50297">
    <property type="entry name" value="ANK_REP_REGION"/>
    <property type="match status" value="1"/>
</dbReference>
<dbReference type="Proteomes" id="UP000664534">
    <property type="component" value="Unassembled WGS sequence"/>
</dbReference>
<dbReference type="InterPro" id="IPR036770">
    <property type="entry name" value="Ankyrin_rpt-contain_sf"/>
</dbReference>
<feature type="repeat" description="ANK" evidence="3">
    <location>
        <begin position="157"/>
        <end position="189"/>
    </location>
</feature>
<dbReference type="AlphaFoldDB" id="A0A8H3F3Q5"/>
<dbReference type="InterPro" id="IPR002110">
    <property type="entry name" value="Ankyrin_rpt"/>
</dbReference>
<protein>
    <recommendedName>
        <fullName evidence="6">Ankyrin</fullName>
    </recommendedName>
</protein>
<evidence type="ECO:0000256" key="2">
    <source>
        <dbReference type="ARBA" id="ARBA00023043"/>
    </source>
</evidence>
<dbReference type="EMBL" id="CAJPDT010000021">
    <property type="protein sequence ID" value="CAF9918761.1"/>
    <property type="molecule type" value="Genomic_DNA"/>
</dbReference>
<name>A0A8H3F3Q5_9LECA</name>
<dbReference type="OrthoDB" id="194358at2759"/>
<evidence type="ECO:0000313" key="4">
    <source>
        <dbReference type="EMBL" id="CAF9918761.1"/>
    </source>
</evidence>
<gene>
    <name evidence="4" type="ORF">IMSHALPRED_004406</name>
</gene>
<accession>A0A8H3F3Q5</accession>
<dbReference type="Pfam" id="PF00023">
    <property type="entry name" value="Ank"/>
    <property type="match status" value="1"/>
</dbReference>
<sequence>MDKVEKTPDKLDSSTGGLTPRAHACLLRRLVSRVQPRLVHGGAEPTLQDKNGRTALYLAVRYLHWNVVIFLINNMRHSDLGAETKRGQSVLSEALCWGNFTFDLSCSIWHQVLASTNPIKVMLTATVTTDDPALLKRLLRRVPKDLVASLLTHRALVGGTPLYAAATSSWEDIIDVLLDAGADLELEDGDRGTPLMGACAAGRLEVVRTLVRKGTRTSCTKDGQLIGAFSTARLHPKVTRWLLVERFMEGPLSIENRKV</sequence>
<evidence type="ECO:0000256" key="3">
    <source>
        <dbReference type="PROSITE-ProRule" id="PRU00023"/>
    </source>
</evidence>
<feature type="repeat" description="ANK" evidence="3">
    <location>
        <begin position="190"/>
        <end position="222"/>
    </location>
</feature>